<reference evidence="2 3" key="1">
    <citation type="submission" date="2019-03" db="EMBL/GenBank/DDBJ databases">
        <title>Rhodobacteraceae bacterium SM1902, a new member of the family Rhodobacteraceae isolated from Yantai.</title>
        <authorList>
            <person name="Sun Y."/>
        </authorList>
    </citation>
    <scope>NUCLEOTIDE SEQUENCE [LARGE SCALE GENOMIC DNA]</scope>
    <source>
        <strain evidence="2 3">SM1902</strain>
    </source>
</reference>
<dbReference type="InterPro" id="IPR036259">
    <property type="entry name" value="MFS_trans_sf"/>
</dbReference>
<dbReference type="OrthoDB" id="7865288at2"/>
<dbReference type="RefSeq" id="WP_133343099.1">
    <property type="nucleotide sequence ID" value="NZ_SMZO01000024.1"/>
</dbReference>
<keyword evidence="1" id="KW-0472">Membrane</keyword>
<dbReference type="Pfam" id="PF07332">
    <property type="entry name" value="Phage_holin_3_6"/>
    <property type="match status" value="1"/>
</dbReference>
<dbReference type="SUPFAM" id="SSF103473">
    <property type="entry name" value="MFS general substrate transporter"/>
    <property type="match status" value="1"/>
</dbReference>
<name>A0A4R6ATR4_9RHOB</name>
<evidence type="ECO:0000256" key="1">
    <source>
        <dbReference type="SAM" id="Phobius"/>
    </source>
</evidence>
<evidence type="ECO:0000313" key="3">
    <source>
        <dbReference type="Proteomes" id="UP000294562"/>
    </source>
</evidence>
<feature type="transmembrane region" description="Helical" evidence="1">
    <location>
        <begin position="85"/>
        <end position="107"/>
    </location>
</feature>
<gene>
    <name evidence="2" type="ORF">E2L05_11735</name>
</gene>
<dbReference type="EMBL" id="SMZO01000024">
    <property type="protein sequence ID" value="TDL87075.1"/>
    <property type="molecule type" value="Genomic_DNA"/>
</dbReference>
<feature type="transmembrane region" description="Helical" evidence="1">
    <location>
        <begin position="48"/>
        <end position="73"/>
    </location>
</feature>
<evidence type="ECO:0000313" key="2">
    <source>
        <dbReference type="EMBL" id="TDL87075.1"/>
    </source>
</evidence>
<protein>
    <submittedName>
        <fullName evidence="2">Phage holin family protein</fullName>
    </submittedName>
</protein>
<accession>A0A4R6ATR4</accession>
<dbReference type="InterPro" id="IPR009937">
    <property type="entry name" value="Phage_holin_3_6"/>
</dbReference>
<keyword evidence="3" id="KW-1185">Reference proteome</keyword>
<proteinExistence type="predicted"/>
<organism evidence="2 3">
    <name type="scientific">Meridianimarinicoccus aquatilis</name>
    <dbReference type="NCBI Taxonomy" id="2552766"/>
    <lineage>
        <taxon>Bacteria</taxon>
        <taxon>Pseudomonadati</taxon>
        <taxon>Pseudomonadota</taxon>
        <taxon>Alphaproteobacteria</taxon>
        <taxon>Rhodobacterales</taxon>
        <taxon>Paracoccaceae</taxon>
        <taxon>Meridianimarinicoccus</taxon>
    </lineage>
</organism>
<sequence>MTSQPDNDTASNAGTGSLINTALAQVAGLFRNEIDLARAETEQTLRRAAAGIALIVTGALIALAALNVLAAALVDAIAELGLEPAWAALIVGISLAATALGLTLAGAKALNPSNLKPTRALKQHHEDRQALKEALK</sequence>
<keyword evidence="1" id="KW-1133">Transmembrane helix</keyword>
<keyword evidence="1" id="KW-0812">Transmembrane</keyword>
<comment type="caution">
    <text evidence="2">The sequence shown here is derived from an EMBL/GenBank/DDBJ whole genome shotgun (WGS) entry which is preliminary data.</text>
</comment>
<dbReference type="Proteomes" id="UP000294562">
    <property type="component" value="Unassembled WGS sequence"/>
</dbReference>
<dbReference type="AlphaFoldDB" id="A0A4R6ATR4"/>